<dbReference type="Proteomes" id="UP001219518">
    <property type="component" value="Unassembled WGS sequence"/>
</dbReference>
<comment type="caution">
    <text evidence="11">The sequence shown here is derived from an EMBL/GenBank/DDBJ whole genome shotgun (WGS) entry which is preliminary data.</text>
</comment>
<dbReference type="EMBL" id="JAHWGI010000416">
    <property type="protein sequence ID" value="KAK3915261.1"/>
    <property type="molecule type" value="Genomic_DNA"/>
</dbReference>
<evidence type="ECO:0000313" key="12">
    <source>
        <dbReference type="Proteomes" id="UP001219518"/>
    </source>
</evidence>
<accession>A0AAE1LCS0</accession>
<dbReference type="GO" id="GO:0006357">
    <property type="term" value="P:regulation of transcription by RNA polymerase II"/>
    <property type="evidence" value="ECO:0007669"/>
    <property type="project" value="TreeGrafter"/>
</dbReference>
<proteinExistence type="predicted"/>
<feature type="compositionally biased region" description="Basic and acidic residues" evidence="9">
    <location>
        <begin position="220"/>
        <end position="230"/>
    </location>
</feature>
<feature type="compositionally biased region" description="Low complexity" evidence="9">
    <location>
        <begin position="248"/>
        <end position="258"/>
    </location>
</feature>
<keyword evidence="7" id="KW-0804">Transcription</keyword>
<feature type="region of interest" description="Disordered" evidence="9">
    <location>
        <begin position="220"/>
        <end position="258"/>
    </location>
</feature>
<reference evidence="11" key="1">
    <citation type="submission" date="2021-07" db="EMBL/GenBank/DDBJ databases">
        <authorList>
            <person name="Catto M.A."/>
            <person name="Jacobson A."/>
            <person name="Kennedy G."/>
            <person name="Labadie P."/>
            <person name="Hunt B.G."/>
            <person name="Srinivasan R."/>
        </authorList>
    </citation>
    <scope>NUCLEOTIDE SEQUENCE</scope>
    <source>
        <strain evidence="11">PL_HMW_Pooled</strain>
        <tissue evidence="11">Head</tissue>
    </source>
</reference>
<evidence type="ECO:0000256" key="2">
    <source>
        <dbReference type="ARBA" id="ARBA00022723"/>
    </source>
</evidence>
<sequence length="258" mass="27640">MSTGKRLAKRSIIGTRVCAPGDDGKYYAGVIHAVKTPAAVLPGGTVQGGPGGAGQGPGDETRYSVRFDTATSSKQQRLAFRREFRESELIGPGFRSVTGCHLQPGQRAYLTFNGREVAGEVRSHDTQRDEVVVTIWPPGHEGHAALWQRRGPPGRAGRHGLVTQVYPEPAGQPAGAAWWRTANITLIEAYSVLYYIRLVLRLNPPVGMAWGDLVLGRSEQRVRGEARTDTELGPGCTRRGEGDGALGPGPAAPARPQC</sequence>
<dbReference type="PANTHER" id="PTHR13006">
    <property type="entry name" value="PAPILLOMAVIRUS REGULATORY FACTOR PRF-1"/>
    <property type="match status" value="1"/>
</dbReference>
<keyword evidence="4" id="KW-0862">Zinc</keyword>
<evidence type="ECO:0000256" key="5">
    <source>
        <dbReference type="ARBA" id="ARBA00023015"/>
    </source>
</evidence>
<evidence type="ECO:0000256" key="7">
    <source>
        <dbReference type="ARBA" id="ARBA00023163"/>
    </source>
</evidence>
<dbReference type="GO" id="GO:0003700">
    <property type="term" value="F:DNA-binding transcription factor activity"/>
    <property type="evidence" value="ECO:0007669"/>
    <property type="project" value="TreeGrafter"/>
</dbReference>
<evidence type="ECO:0000256" key="6">
    <source>
        <dbReference type="ARBA" id="ARBA00023125"/>
    </source>
</evidence>
<keyword evidence="3" id="KW-0863">Zinc-finger</keyword>
<protein>
    <submittedName>
        <fullName evidence="11">Zinc finger protein 395</fullName>
    </submittedName>
</protein>
<keyword evidence="5" id="KW-0805">Transcription regulation</keyword>
<organism evidence="11 12">
    <name type="scientific">Frankliniella fusca</name>
    <dbReference type="NCBI Taxonomy" id="407009"/>
    <lineage>
        <taxon>Eukaryota</taxon>
        <taxon>Metazoa</taxon>
        <taxon>Ecdysozoa</taxon>
        <taxon>Arthropoda</taxon>
        <taxon>Hexapoda</taxon>
        <taxon>Insecta</taxon>
        <taxon>Pterygota</taxon>
        <taxon>Neoptera</taxon>
        <taxon>Paraneoptera</taxon>
        <taxon>Thysanoptera</taxon>
        <taxon>Terebrantia</taxon>
        <taxon>Thripoidea</taxon>
        <taxon>Thripidae</taxon>
        <taxon>Frankliniella</taxon>
    </lineage>
</organism>
<evidence type="ECO:0000256" key="3">
    <source>
        <dbReference type="ARBA" id="ARBA00022771"/>
    </source>
</evidence>
<gene>
    <name evidence="11" type="ORF">KUF71_024560</name>
</gene>
<evidence type="ECO:0000256" key="8">
    <source>
        <dbReference type="ARBA" id="ARBA00023242"/>
    </source>
</evidence>
<dbReference type="GO" id="GO:0000978">
    <property type="term" value="F:RNA polymerase II cis-regulatory region sequence-specific DNA binding"/>
    <property type="evidence" value="ECO:0007669"/>
    <property type="project" value="TreeGrafter"/>
</dbReference>
<dbReference type="AlphaFoldDB" id="A0AAE1LCS0"/>
<dbReference type="PANTHER" id="PTHR13006:SF9">
    <property type="entry name" value="GLUCOSE TRANSPORTER 4 ENHANCER FACTOR, ISOFORM G"/>
    <property type="match status" value="1"/>
</dbReference>
<reference evidence="11" key="2">
    <citation type="journal article" date="2023" name="BMC Genomics">
        <title>Pest status, molecular evolution, and epigenetic factors derived from the genome assembly of Frankliniella fusca, a thysanopteran phytovirus vector.</title>
        <authorList>
            <person name="Catto M.A."/>
            <person name="Labadie P.E."/>
            <person name="Jacobson A.L."/>
            <person name="Kennedy G.G."/>
            <person name="Srinivasan R."/>
            <person name="Hunt B.G."/>
        </authorList>
    </citation>
    <scope>NUCLEOTIDE SEQUENCE</scope>
    <source>
        <strain evidence="11">PL_HMW_Pooled</strain>
    </source>
</reference>
<keyword evidence="6" id="KW-0238">DNA-binding</keyword>
<dbReference type="Pfam" id="PF15997">
    <property type="entry name" value="DUF4772"/>
    <property type="match status" value="1"/>
</dbReference>
<keyword evidence="12" id="KW-1185">Reference proteome</keyword>
<comment type="subcellular location">
    <subcellularLocation>
        <location evidence="1">Nucleus</location>
    </subcellularLocation>
</comment>
<dbReference type="GO" id="GO:0005634">
    <property type="term" value="C:nucleus"/>
    <property type="evidence" value="ECO:0007669"/>
    <property type="project" value="UniProtKB-SubCell"/>
</dbReference>
<keyword evidence="8" id="KW-0539">Nucleus</keyword>
<dbReference type="InterPro" id="IPR031940">
    <property type="entry name" value="DUF4772"/>
</dbReference>
<evidence type="ECO:0000256" key="4">
    <source>
        <dbReference type="ARBA" id="ARBA00022833"/>
    </source>
</evidence>
<feature type="domain" description="DUF4772" evidence="10">
    <location>
        <begin position="5"/>
        <end position="135"/>
    </location>
</feature>
<dbReference type="GO" id="GO:0008270">
    <property type="term" value="F:zinc ion binding"/>
    <property type="evidence" value="ECO:0007669"/>
    <property type="project" value="UniProtKB-KW"/>
</dbReference>
<name>A0AAE1LCS0_9NEOP</name>
<evidence type="ECO:0000256" key="9">
    <source>
        <dbReference type="SAM" id="MobiDB-lite"/>
    </source>
</evidence>
<evidence type="ECO:0000259" key="10">
    <source>
        <dbReference type="Pfam" id="PF15997"/>
    </source>
</evidence>
<evidence type="ECO:0000256" key="1">
    <source>
        <dbReference type="ARBA" id="ARBA00004123"/>
    </source>
</evidence>
<dbReference type="InterPro" id="IPR052253">
    <property type="entry name" value="CR1/CR2-DNA-binding_regulator"/>
</dbReference>
<evidence type="ECO:0000313" key="11">
    <source>
        <dbReference type="EMBL" id="KAK3915261.1"/>
    </source>
</evidence>
<keyword evidence="2" id="KW-0479">Metal-binding</keyword>